<organism evidence="2 3">
    <name type="scientific">Acidianus brierleyi</name>
    <dbReference type="NCBI Taxonomy" id="41673"/>
    <lineage>
        <taxon>Archaea</taxon>
        <taxon>Thermoproteota</taxon>
        <taxon>Thermoprotei</taxon>
        <taxon>Sulfolobales</taxon>
        <taxon>Sulfolobaceae</taxon>
        <taxon>Acidianus</taxon>
    </lineage>
</organism>
<proteinExistence type="predicted"/>
<dbReference type="OrthoDB" id="43206at2157"/>
<keyword evidence="1" id="KW-1133">Transmembrane helix</keyword>
<protein>
    <submittedName>
        <fullName evidence="2">Uncharacterized protein</fullName>
    </submittedName>
</protein>
<evidence type="ECO:0000256" key="1">
    <source>
        <dbReference type="SAM" id="Phobius"/>
    </source>
</evidence>
<feature type="transmembrane region" description="Helical" evidence="1">
    <location>
        <begin position="7"/>
        <end position="24"/>
    </location>
</feature>
<keyword evidence="1" id="KW-0812">Transmembrane</keyword>
<dbReference type="EMBL" id="CP029289">
    <property type="protein sequence ID" value="AWR96084.1"/>
    <property type="molecule type" value="Genomic_DNA"/>
</dbReference>
<keyword evidence="1" id="KW-0472">Membrane</keyword>
<sequence length="503" mass="56390">MHGKQVYLAIIISIIVILTIIYYPEINIIVQQNVTLPNFIKIFLYSNGKLITNGSITVFVFYPTEQGTVFKRIFNSSRQEYYQFPVKDLLNWAKNWLAYDTQHRTLIYPSIIVFASYSIKNETTIETLTQSFSTSLNISQIIRGIGGRDIQVIFNHPIIKYIKTKDLQQKIDVDTTTITTTITSTIRPGYETITLNPHILGWYPSNSSVGPISIGTIIGPTNITEYRASLFEEIINKVTSSENVGFYISQPLLKQLPVRVTLPGPSLTLYDTNDLVKSYNTTPIGSSTPYDVGQLYIIGQVAWVNWTEICYYPKFGIEHVNHFIQVIMTSVVAEENGDAFAPKIDSHCVYSICNSYNDLPRNSYSYSKSSVRIKGGGGGLGLIAPVYFNNLTNIGSSSNFQPFRYDTLNIIGVNNDYQIGVNVGALLSIAMPEASPELLATLGMVNIGVTWENSQLSLTQATVCADNSLITPLNVYYSNYSALYYINGQYYIIPDNVYYLNYS</sequence>
<name>A0A2U9IJH6_9CREN</name>
<dbReference type="KEGG" id="abri:DFR85_15475"/>
<dbReference type="Proteomes" id="UP000248044">
    <property type="component" value="Chromosome"/>
</dbReference>
<gene>
    <name evidence="2" type="ORF">DFR85_15475</name>
</gene>
<dbReference type="AlphaFoldDB" id="A0A2U9IJH6"/>
<reference evidence="2 3" key="1">
    <citation type="submission" date="2018-05" db="EMBL/GenBank/DDBJ databases">
        <title>Complete Genome Sequences of Extremely Thermoacidophilic, Metal-Mobilizing Type-Strain Members of the Archaeal Family Sulfolobaceae: Acidianus brierleyi DSM-1651T, Acidianus sulfidivorans DSM-18786T, Metallosphaera hakonensis DSM-7519T, and Metallosphaera prunae DSM-10039T.</title>
        <authorList>
            <person name="Counts J.A."/>
            <person name="Kelly R.M."/>
        </authorList>
    </citation>
    <scope>NUCLEOTIDE SEQUENCE [LARGE SCALE GENOMIC DNA]</scope>
    <source>
        <strain evidence="2 3">DSM 1651</strain>
    </source>
</reference>
<evidence type="ECO:0000313" key="3">
    <source>
        <dbReference type="Proteomes" id="UP000248044"/>
    </source>
</evidence>
<evidence type="ECO:0000313" key="2">
    <source>
        <dbReference type="EMBL" id="AWR96084.1"/>
    </source>
</evidence>
<keyword evidence="3" id="KW-1185">Reference proteome</keyword>
<accession>A0A2U9IJH6</accession>